<dbReference type="AlphaFoldDB" id="A0A0H2MM02"/>
<keyword evidence="5 11" id="KW-0347">Helicase</keyword>
<evidence type="ECO:0000256" key="7">
    <source>
        <dbReference type="ARBA" id="ARBA00038437"/>
    </source>
</evidence>
<dbReference type="GO" id="GO:0016787">
    <property type="term" value="F:hydrolase activity"/>
    <property type="evidence" value="ECO:0007669"/>
    <property type="project" value="UniProtKB-KW"/>
</dbReference>
<feature type="compositionally biased region" description="Low complexity" evidence="12">
    <location>
        <begin position="462"/>
        <end position="478"/>
    </location>
</feature>
<evidence type="ECO:0000256" key="11">
    <source>
        <dbReference type="RuleBase" id="RU000492"/>
    </source>
</evidence>
<comment type="catalytic activity">
    <reaction evidence="8">
        <text>ATP + H2O = ADP + phosphate + H(+)</text>
        <dbReference type="Rhea" id="RHEA:13065"/>
        <dbReference type="ChEBI" id="CHEBI:15377"/>
        <dbReference type="ChEBI" id="CHEBI:15378"/>
        <dbReference type="ChEBI" id="CHEBI:30616"/>
        <dbReference type="ChEBI" id="CHEBI:43474"/>
        <dbReference type="ChEBI" id="CHEBI:456216"/>
        <dbReference type="EC" id="3.6.4.13"/>
    </reaction>
</comment>
<dbReference type="CDD" id="cd18787">
    <property type="entry name" value="SF2_C_DEAD"/>
    <property type="match status" value="1"/>
</dbReference>
<dbReference type="PATRIC" id="fig|1489064.4.peg.2337"/>
<dbReference type="EC" id="3.6.4.13" evidence="1"/>
<keyword evidence="2" id="KW-0963">Cytoplasm</keyword>
<evidence type="ECO:0000256" key="9">
    <source>
        <dbReference type="ARBA" id="ARBA00074363"/>
    </source>
</evidence>
<evidence type="ECO:0000256" key="3">
    <source>
        <dbReference type="ARBA" id="ARBA00022741"/>
    </source>
</evidence>
<evidence type="ECO:0000259" key="13">
    <source>
        <dbReference type="PROSITE" id="PS51192"/>
    </source>
</evidence>
<dbReference type="GO" id="GO:0005829">
    <property type="term" value="C:cytosol"/>
    <property type="evidence" value="ECO:0007669"/>
    <property type="project" value="TreeGrafter"/>
</dbReference>
<dbReference type="GO" id="GO:0009266">
    <property type="term" value="P:response to temperature stimulus"/>
    <property type="evidence" value="ECO:0007669"/>
    <property type="project" value="UniProtKB-ARBA"/>
</dbReference>
<dbReference type="PROSITE" id="PS51194">
    <property type="entry name" value="HELICASE_CTER"/>
    <property type="match status" value="1"/>
</dbReference>
<feature type="region of interest" description="Disordered" evidence="12">
    <location>
        <begin position="382"/>
        <end position="493"/>
    </location>
</feature>
<dbReference type="SMART" id="SM00487">
    <property type="entry name" value="DEXDc"/>
    <property type="match status" value="1"/>
</dbReference>
<name>A0A0H2MM02_9PROT</name>
<dbReference type="SMART" id="SM00490">
    <property type="entry name" value="HELICc"/>
    <property type="match status" value="1"/>
</dbReference>
<dbReference type="SUPFAM" id="SSF52540">
    <property type="entry name" value="P-loop containing nucleoside triphosphate hydrolases"/>
    <property type="match status" value="1"/>
</dbReference>
<dbReference type="InterPro" id="IPR011545">
    <property type="entry name" value="DEAD/DEAH_box_helicase_dom"/>
</dbReference>
<evidence type="ECO:0000256" key="4">
    <source>
        <dbReference type="ARBA" id="ARBA00022801"/>
    </source>
</evidence>
<keyword evidence="6 11" id="KW-0067">ATP-binding</keyword>
<dbReference type="FunFam" id="3.40.50.300:FF:000108">
    <property type="entry name" value="ATP-dependent RNA helicase RhlE"/>
    <property type="match status" value="1"/>
</dbReference>
<evidence type="ECO:0000313" key="17">
    <source>
        <dbReference type="Proteomes" id="UP000035444"/>
    </source>
</evidence>
<proteinExistence type="inferred from homology"/>
<evidence type="ECO:0000256" key="8">
    <source>
        <dbReference type="ARBA" id="ARBA00047984"/>
    </source>
</evidence>
<evidence type="ECO:0000256" key="5">
    <source>
        <dbReference type="ARBA" id="ARBA00022806"/>
    </source>
</evidence>
<dbReference type="InterPro" id="IPR014001">
    <property type="entry name" value="Helicase_ATP-bd"/>
</dbReference>
<feature type="domain" description="DEAD-box RNA helicase Q" evidence="15">
    <location>
        <begin position="2"/>
        <end position="30"/>
    </location>
</feature>
<comment type="caution">
    <text evidence="16">The sequence shown here is derived from an EMBL/GenBank/DDBJ whole genome shotgun (WGS) entry which is preliminary data.</text>
</comment>
<evidence type="ECO:0000256" key="12">
    <source>
        <dbReference type="SAM" id="MobiDB-lite"/>
    </source>
</evidence>
<gene>
    <name evidence="16" type="ORF">WH96_05615</name>
</gene>
<dbReference type="RefSeq" id="WP_047763109.1">
    <property type="nucleotide sequence ID" value="NZ_LAQL01000003.1"/>
</dbReference>
<protein>
    <recommendedName>
        <fullName evidence="9">DEAD-box ATP-dependent RNA helicase RhpA</fullName>
        <ecNumber evidence="1">3.6.4.13</ecNumber>
    </recommendedName>
</protein>
<evidence type="ECO:0000256" key="10">
    <source>
        <dbReference type="PROSITE-ProRule" id="PRU00552"/>
    </source>
</evidence>
<comment type="similarity">
    <text evidence="7 11">Belongs to the DEAD box helicase family.</text>
</comment>
<dbReference type="Pfam" id="PF00270">
    <property type="entry name" value="DEAD"/>
    <property type="match status" value="1"/>
</dbReference>
<dbReference type="InterPro" id="IPR050079">
    <property type="entry name" value="DEAD_box_RNA_helicase"/>
</dbReference>
<dbReference type="STRING" id="1489064.WH96_05615"/>
<sequence>MSNFSDLGLRDPILRAIKEGGYEQMTPIQSRAIPNILEGKDLIGVAQTGTGKTAAFSLPLIQYLLKGEGKRKAKTARSLILAPTRELAIQISDNVRDYSKYLHLRSTIVFGGASEKPQIKAMAPGVDILIATPGRLLDLMSQGHIKLNEVEFLVLDEADRMLDMGFIRDIKKIIKELPDKRQTVLLSATMPKSVTTLANTILINPVRVEVAPAATTAEKVEQHVMMVPKSRKRDLLGHVLKDDAIKRVLIFTRTKHGANRVSEFLEKLGITSAAIHGNKSQNARQRALADFRDGAIRALVATDVAARGIDVDGVTHVINFELPNEPDSYVHRIGRTARAGATGISYSFCDHEERAYLKDIEKNIRQSVPVFEDHPYHEEGIAAAPAGSSKDGKNGGRPNRNARNGKPSNGKPGNKSRRGNSSKPTGKSKPTAGRQDAKPNQDKSGQGKSGSKPNNNADNKSGNRANNRPGNRPSNRSANKSRNRPGNKSSNAA</sequence>
<dbReference type="GO" id="GO:0005524">
    <property type="term" value="F:ATP binding"/>
    <property type="evidence" value="ECO:0007669"/>
    <property type="project" value="UniProtKB-KW"/>
</dbReference>
<reference evidence="16 17" key="1">
    <citation type="submission" date="2015-03" db="EMBL/GenBank/DDBJ databases">
        <title>Genome Sequence of Kiloniella spongiae MEBiC09566, isolated from a marine sponge.</title>
        <authorList>
            <person name="Shao Z."/>
            <person name="Wang L."/>
            <person name="Li X."/>
        </authorList>
    </citation>
    <scope>NUCLEOTIDE SEQUENCE [LARGE SCALE GENOMIC DNA]</scope>
    <source>
        <strain evidence="16 17">MEBiC09566</strain>
    </source>
</reference>
<dbReference type="InterPro" id="IPR044742">
    <property type="entry name" value="DEAD/DEAH_RhlB"/>
</dbReference>
<feature type="compositionally biased region" description="Low complexity" evidence="12">
    <location>
        <begin position="396"/>
        <end position="407"/>
    </location>
</feature>
<evidence type="ECO:0000259" key="15">
    <source>
        <dbReference type="PROSITE" id="PS51195"/>
    </source>
</evidence>
<dbReference type="PROSITE" id="PS51195">
    <property type="entry name" value="Q_MOTIF"/>
    <property type="match status" value="1"/>
</dbReference>
<keyword evidence="3 11" id="KW-0547">Nucleotide-binding</keyword>
<accession>A0A0H2MM02</accession>
<evidence type="ECO:0000313" key="16">
    <source>
        <dbReference type="EMBL" id="KLN61772.1"/>
    </source>
</evidence>
<evidence type="ECO:0000256" key="2">
    <source>
        <dbReference type="ARBA" id="ARBA00022490"/>
    </source>
</evidence>
<evidence type="ECO:0000259" key="14">
    <source>
        <dbReference type="PROSITE" id="PS51194"/>
    </source>
</evidence>
<dbReference type="InterPro" id="IPR027417">
    <property type="entry name" value="P-loop_NTPase"/>
</dbReference>
<organism evidence="16 17">
    <name type="scientific">Kiloniella spongiae</name>
    <dbReference type="NCBI Taxonomy" id="1489064"/>
    <lineage>
        <taxon>Bacteria</taxon>
        <taxon>Pseudomonadati</taxon>
        <taxon>Pseudomonadota</taxon>
        <taxon>Alphaproteobacteria</taxon>
        <taxon>Rhodospirillales</taxon>
        <taxon>Kiloniellaceae</taxon>
        <taxon>Kiloniella</taxon>
    </lineage>
</organism>
<dbReference type="Pfam" id="PF00271">
    <property type="entry name" value="Helicase_C"/>
    <property type="match status" value="1"/>
</dbReference>
<feature type="compositionally biased region" description="Polar residues" evidence="12">
    <location>
        <begin position="442"/>
        <end position="460"/>
    </location>
</feature>
<dbReference type="InterPro" id="IPR000629">
    <property type="entry name" value="RNA-helicase_DEAD-box_CS"/>
</dbReference>
<dbReference type="PANTHER" id="PTHR47959">
    <property type="entry name" value="ATP-DEPENDENT RNA HELICASE RHLE-RELATED"/>
    <property type="match status" value="1"/>
</dbReference>
<dbReference type="EMBL" id="LAQL01000003">
    <property type="protein sequence ID" value="KLN61772.1"/>
    <property type="molecule type" value="Genomic_DNA"/>
</dbReference>
<dbReference type="GO" id="GO:0003724">
    <property type="term" value="F:RNA helicase activity"/>
    <property type="evidence" value="ECO:0007669"/>
    <property type="project" value="UniProtKB-EC"/>
</dbReference>
<dbReference type="Proteomes" id="UP000035444">
    <property type="component" value="Unassembled WGS sequence"/>
</dbReference>
<dbReference type="Gene3D" id="3.40.50.300">
    <property type="entry name" value="P-loop containing nucleotide triphosphate hydrolases"/>
    <property type="match status" value="2"/>
</dbReference>
<dbReference type="PROSITE" id="PS00039">
    <property type="entry name" value="DEAD_ATP_HELICASE"/>
    <property type="match status" value="1"/>
</dbReference>
<dbReference type="GO" id="GO:0003676">
    <property type="term" value="F:nucleic acid binding"/>
    <property type="evidence" value="ECO:0007669"/>
    <property type="project" value="InterPro"/>
</dbReference>
<feature type="domain" description="Helicase ATP-binding" evidence="13">
    <location>
        <begin position="33"/>
        <end position="208"/>
    </location>
</feature>
<dbReference type="PANTHER" id="PTHR47959:SF13">
    <property type="entry name" value="ATP-DEPENDENT RNA HELICASE RHLE"/>
    <property type="match status" value="1"/>
</dbReference>
<dbReference type="InterPro" id="IPR001650">
    <property type="entry name" value="Helicase_C-like"/>
</dbReference>
<dbReference type="InterPro" id="IPR014014">
    <property type="entry name" value="RNA_helicase_DEAD_Q_motif"/>
</dbReference>
<feature type="domain" description="Helicase C-terminal" evidence="14">
    <location>
        <begin position="219"/>
        <end position="382"/>
    </location>
</feature>
<keyword evidence="4 11" id="KW-0378">Hydrolase</keyword>
<dbReference type="CDD" id="cd00268">
    <property type="entry name" value="DEADc"/>
    <property type="match status" value="1"/>
</dbReference>
<evidence type="ECO:0000256" key="6">
    <source>
        <dbReference type="ARBA" id="ARBA00022840"/>
    </source>
</evidence>
<dbReference type="GO" id="GO:0042255">
    <property type="term" value="P:ribosome assembly"/>
    <property type="evidence" value="ECO:0007669"/>
    <property type="project" value="UniProtKB-ARBA"/>
</dbReference>
<dbReference type="PROSITE" id="PS51192">
    <property type="entry name" value="HELICASE_ATP_BIND_1"/>
    <property type="match status" value="1"/>
</dbReference>
<evidence type="ECO:0000256" key="1">
    <source>
        <dbReference type="ARBA" id="ARBA00012552"/>
    </source>
</evidence>
<keyword evidence="17" id="KW-1185">Reference proteome</keyword>
<dbReference type="OrthoDB" id="9805696at2"/>
<feature type="short sequence motif" description="Q motif" evidence="10">
    <location>
        <begin position="2"/>
        <end position="30"/>
    </location>
</feature>